<evidence type="ECO:0000313" key="8">
    <source>
        <dbReference type="EMBL" id="PCE40725.1"/>
    </source>
</evidence>
<feature type="transmembrane region" description="Helical" evidence="6">
    <location>
        <begin position="395"/>
        <end position="416"/>
    </location>
</feature>
<sequence length="429" mass="45486">MSPERVAPAGPAAGGGGAARPSAHPRGGALQGGLWGLWLGCGPLILFLGAPARIPIYLYGQVDTRLETPQAKALTILVILLGLVPALATLIGSRIRPAQALPFLAIATMILFAITLSLVGTHERADIVKPLLGLYVFGLVVLLASAETRDEAFLHNLLVGYAAMHALAAIVALIDGNFLYGRFMGRLGPNYWGSVCAYGLLAATAARHRWVFLLLAAIDMVTLLASQNRTAMLALIVGGTLLMILAYIRSGIAGRLWMWLAAMAGSVALLFAMPTLLSKVFMVDDPRRGLDSGGTGRAEAWKEAWALVEQHPLLGVGYRHHEQYITAASSAHQAYLATTADMGVLGLLVFLLFLFAGLGTAIYKAVVHRSKAYAALAALLLGYAVQGLAEQRAINFANSISLMMIIAVALATRLTLPASPPRFRMPVHA</sequence>
<dbReference type="GO" id="GO:0016020">
    <property type="term" value="C:membrane"/>
    <property type="evidence" value="ECO:0007669"/>
    <property type="project" value="UniProtKB-SubCell"/>
</dbReference>
<name>A0A2A4FPP8_9SPHN</name>
<evidence type="ECO:0000256" key="4">
    <source>
        <dbReference type="ARBA" id="ARBA00023136"/>
    </source>
</evidence>
<feature type="transmembrane region" description="Helical" evidence="6">
    <location>
        <begin position="101"/>
        <end position="120"/>
    </location>
</feature>
<dbReference type="PANTHER" id="PTHR37422:SF13">
    <property type="entry name" value="LIPOPOLYSACCHARIDE BIOSYNTHESIS PROTEIN PA4999-RELATED"/>
    <property type="match status" value="1"/>
</dbReference>
<dbReference type="EMBL" id="NWUF01000023">
    <property type="protein sequence ID" value="PCE40725.1"/>
    <property type="molecule type" value="Genomic_DNA"/>
</dbReference>
<comment type="subcellular location">
    <subcellularLocation>
        <location evidence="1">Membrane</location>
        <topology evidence="1">Multi-pass membrane protein</topology>
    </subcellularLocation>
</comment>
<reference evidence="8 9" key="1">
    <citation type="submission" date="2017-09" db="EMBL/GenBank/DDBJ databases">
        <title>The Catabolism of 3,6-Dichlorosalicylic acid is Initiated by the Cytochrome P450 Monooxygenase DsmABC in Rhizorhabdus dicambivorans Ndbn-20.</title>
        <authorList>
            <person name="Na L."/>
        </authorList>
    </citation>
    <scope>NUCLEOTIDE SEQUENCE [LARGE SCALE GENOMIC DNA]</scope>
    <source>
        <strain evidence="8 9">Ndbn-20m</strain>
    </source>
</reference>
<dbReference type="InterPro" id="IPR051533">
    <property type="entry name" value="WaaL-like"/>
</dbReference>
<keyword evidence="4 6" id="KW-0472">Membrane</keyword>
<evidence type="ECO:0000256" key="5">
    <source>
        <dbReference type="SAM" id="MobiDB-lite"/>
    </source>
</evidence>
<organism evidence="8 9">
    <name type="scientific">Rhizorhabdus dicambivorans</name>
    <dbReference type="NCBI Taxonomy" id="1850238"/>
    <lineage>
        <taxon>Bacteria</taxon>
        <taxon>Pseudomonadati</taxon>
        <taxon>Pseudomonadota</taxon>
        <taxon>Alphaproteobacteria</taxon>
        <taxon>Sphingomonadales</taxon>
        <taxon>Sphingomonadaceae</taxon>
        <taxon>Rhizorhabdus</taxon>
    </lineage>
</organism>
<accession>A0A2A4FPP8</accession>
<feature type="transmembrane region" description="Helical" evidence="6">
    <location>
        <begin position="256"/>
        <end position="277"/>
    </location>
</feature>
<dbReference type="Pfam" id="PF04932">
    <property type="entry name" value="Wzy_C"/>
    <property type="match status" value="1"/>
</dbReference>
<feature type="transmembrane region" description="Helical" evidence="6">
    <location>
        <begin position="127"/>
        <end position="146"/>
    </location>
</feature>
<gene>
    <name evidence="8" type="ORF">COO09_18580</name>
</gene>
<proteinExistence type="predicted"/>
<feature type="region of interest" description="Disordered" evidence="5">
    <location>
        <begin position="1"/>
        <end position="24"/>
    </location>
</feature>
<feature type="transmembrane region" description="Helical" evidence="6">
    <location>
        <begin position="152"/>
        <end position="174"/>
    </location>
</feature>
<keyword evidence="2 6" id="KW-0812">Transmembrane</keyword>
<feature type="domain" description="O-antigen ligase-related" evidence="7">
    <location>
        <begin position="216"/>
        <end position="351"/>
    </location>
</feature>
<feature type="transmembrane region" description="Helical" evidence="6">
    <location>
        <begin position="71"/>
        <end position="95"/>
    </location>
</feature>
<comment type="caution">
    <text evidence="8">The sequence shown here is derived from an EMBL/GenBank/DDBJ whole genome shotgun (WGS) entry which is preliminary data.</text>
</comment>
<keyword evidence="3 6" id="KW-1133">Transmembrane helix</keyword>
<evidence type="ECO:0000256" key="6">
    <source>
        <dbReference type="SAM" id="Phobius"/>
    </source>
</evidence>
<dbReference type="Proteomes" id="UP000218934">
    <property type="component" value="Unassembled WGS sequence"/>
</dbReference>
<dbReference type="PANTHER" id="PTHR37422">
    <property type="entry name" value="TEICHURONIC ACID BIOSYNTHESIS PROTEIN TUAE"/>
    <property type="match status" value="1"/>
</dbReference>
<dbReference type="AlphaFoldDB" id="A0A2A4FPP8"/>
<evidence type="ECO:0000313" key="9">
    <source>
        <dbReference type="Proteomes" id="UP000218934"/>
    </source>
</evidence>
<feature type="transmembrane region" description="Helical" evidence="6">
    <location>
        <begin position="372"/>
        <end position="389"/>
    </location>
</feature>
<evidence type="ECO:0000256" key="3">
    <source>
        <dbReference type="ARBA" id="ARBA00022989"/>
    </source>
</evidence>
<dbReference type="OrthoDB" id="8480363at2"/>
<evidence type="ECO:0000256" key="1">
    <source>
        <dbReference type="ARBA" id="ARBA00004141"/>
    </source>
</evidence>
<dbReference type="InterPro" id="IPR007016">
    <property type="entry name" value="O-antigen_ligase-rel_domated"/>
</dbReference>
<evidence type="ECO:0000259" key="7">
    <source>
        <dbReference type="Pfam" id="PF04932"/>
    </source>
</evidence>
<feature type="transmembrane region" description="Helical" evidence="6">
    <location>
        <begin position="230"/>
        <end position="249"/>
    </location>
</feature>
<dbReference type="RefSeq" id="WP_066967028.1">
    <property type="nucleotide sequence ID" value="NZ_CP023449.1"/>
</dbReference>
<evidence type="ECO:0000256" key="2">
    <source>
        <dbReference type="ARBA" id="ARBA00022692"/>
    </source>
</evidence>
<dbReference type="KEGG" id="rdi:CMV14_09470"/>
<feature type="transmembrane region" description="Helical" evidence="6">
    <location>
        <begin position="342"/>
        <end position="363"/>
    </location>
</feature>
<keyword evidence="9" id="KW-1185">Reference proteome</keyword>
<feature type="transmembrane region" description="Helical" evidence="6">
    <location>
        <begin position="195"/>
        <end position="218"/>
    </location>
</feature>
<protein>
    <recommendedName>
        <fullName evidence="7">O-antigen ligase-related domain-containing protein</fullName>
    </recommendedName>
</protein>
<feature type="transmembrane region" description="Helical" evidence="6">
    <location>
        <begin position="35"/>
        <end position="59"/>
    </location>
</feature>